<proteinExistence type="predicted"/>
<feature type="transmembrane region" description="Helical" evidence="1">
    <location>
        <begin position="142"/>
        <end position="159"/>
    </location>
</feature>
<accession>A0A0G0C1T1</accession>
<sequence>MKKDLTNNFIYFFSFFLLVTLINKLFSFSFWPLYVGGLIGLFMPNLDHLLHVFVFKPLELTSQRVKLLINEKRYKEGIILLYDTRGERKDLIFHSVNFQIIFTILTFWVISSSGSLFGRGLVLGFYLSLVLFNLRKFLNKEIKEYFFILLALLFIFGLMI</sequence>
<evidence type="ECO:0000256" key="1">
    <source>
        <dbReference type="SAM" id="Phobius"/>
    </source>
</evidence>
<keyword evidence="1" id="KW-0812">Transmembrane</keyword>
<protein>
    <submittedName>
        <fullName evidence="2">Uncharacterized protein</fullName>
    </submittedName>
</protein>
<dbReference type="AlphaFoldDB" id="A0A0G0C1T1"/>
<dbReference type="EMBL" id="LBOW01000003">
    <property type="protein sequence ID" value="KKP45085.1"/>
    <property type="molecule type" value="Genomic_DNA"/>
</dbReference>
<reference evidence="2 3" key="1">
    <citation type="journal article" date="2015" name="Nature">
        <title>rRNA introns, odd ribosomes, and small enigmatic genomes across a large radiation of phyla.</title>
        <authorList>
            <person name="Brown C.T."/>
            <person name="Hug L.A."/>
            <person name="Thomas B.C."/>
            <person name="Sharon I."/>
            <person name="Castelle C.J."/>
            <person name="Singh A."/>
            <person name="Wilkins M.J."/>
            <person name="Williams K.H."/>
            <person name="Banfield J.F."/>
        </authorList>
    </citation>
    <scope>NUCLEOTIDE SEQUENCE [LARGE SCALE GENOMIC DNA]</scope>
</reference>
<gene>
    <name evidence="2" type="ORF">UR35_C0003G0027</name>
</gene>
<dbReference type="Proteomes" id="UP000034778">
    <property type="component" value="Unassembled WGS sequence"/>
</dbReference>
<feature type="transmembrane region" description="Helical" evidence="1">
    <location>
        <begin position="9"/>
        <end position="27"/>
    </location>
</feature>
<feature type="transmembrane region" description="Helical" evidence="1">
    <location>
        <begin position="116"/>
        <end position="135"/>
    </location>
</feature>
<evidence type="ECO:0000313" key="3">
    <source>
        <dbReference type="Proteomes" id="UP000034778"/>
    </source>
</evidence>
<name>A0A0G0C1T1_9BACT</name>
<feature type="transmembrane region" description="Helical" evidence="1">
    <location>
        <begin position="33"/>
        <end position="55"/>
    </location>
</feature>
<comment type="caution">
    <text evidence="2">The sequence shown here is derived from an EMBL/GenBank/DDBJ whole genome shotgun (WGS) entry which is preliminary data.</text>
</comment>
<keyword evidence="1" id="KW-1133">Transmembrane helix</keyword>
<feature type="transmembrane region" description="Helical" evidence="1">
    <location>
        <begin position="91"/>
        <end position="110"/>
    </location>
</feature>
<organism evidence="2 3">
    <name type="scientific">Candidatus Woesebacteria bacterium GW2011_GWB1_33_22</name>
    <dbReference type="NCBI Taxonomy" id="1618566"/>
    <lineage>
        <taxon>Bacteria</taxon>
        <taxon>Candidatus Woeseibacteriota</taxon>
    </lineage>
</organism>
<evidence type="ECO:0000313" key="2">
    <source>
        <dbReference type="EMBL" id="KKP45085.1"/>
    </source>
</evidence>
<keyword evidence="1" id="KW-0472">Membrane</keyword>
<dbReference type="STRING" id="1618566.UR35_C0003G0027"/>